<reference evidence="1" key="1">
    <citation type="journal article" date="2019" name="PLoS Negl. Trop. Dis.">
        <title>Revisiting the worldwide diversity of Leptospira species in the environment.</title>
        <authorList>
            <person name="Vincent A.T."/>
            <person name="Schiettekatte O."/>
            <person name="Bourhy P."/>
            <person name="Veyrier F.J."/>
            <person name="Picardeau M."/>
        </authorList>
    </citation>
    <scope>NUCLEOTIDE SEQUENCE [LARGE SCALE GENOMIC DNA]</scope>
    <source>
        <strain evidence="1">201800277</strain>
    </source>
</reference>
<dbReference type="GO" id="GO:0042597">
    <property type="term" value="C:periplasmic space"/>
    <property type="evidence" value="ECO:0007669"/>
    <property type="project" value="InterPro"/>
</dbReference>
<dbReference type="InterPro" id="IPR012899">
    <property type="entry name" value="LTXXQ"/>
</dbReference>
<evidence type="ECO:0000313" key="2">
    <source>
        <dbReference type="Proteomes" id="UP000297891"/>
    </source>
</evidence>
<accession>A0A2M9XXZ8</accession>
<dbReference type="OrthoDB" id="327275at2"/>
<proteinExistence type="predicted"/>
<evidence type="ECO:0000313" key="1">
    <source>
        <dbReference type="EMBL" id="TGK92820.1"/>
    </source>
</evidence>
<dbReference type="Gene3D" id="1.20.120.1490">
    <property type="match status" value="1"/>
</dbReference>
<dbReference type="EMBL" id="RQFP01000008">
    <property type="protein sequence ID" value="TGK92820.1"/>
    <property type="molecule type" value="Genomic_DNA"/>
</dbReference>
<name>A0A2M9XXZ8_9LEPT</name>
<dbReference type="RefSeq" id="WP_100791834.1">
    <property type="nucleotide sequence ID" value="NZ_NPDQ01000008.1"/>
</dbReference>
<dbReference type="Pfam" id="PF07813">
    <property type="entry name" value="LTXXQ"/>
    <property type="match status" value="1"/>
</dbReference>
<sequence>MISLKQVLKITTTVGLVSVMAFAFGNCRGHKDFEKRIEWVASKLTSKLDLDDAQKAKLETIKAELIAKHKESKPKHESWAKEMATQIRAEKIDTKLLDKMSVERETRHQEMRKFFQSKLVEFHAVLKPEQREKFADLVERFASRHQPPEE</sequence>
<dbReference type="Proteomes" id="UP000297891">
    <property type="component" value="Unassembled WGS sequence"/>
</dbReference>
<comment type="caution">
    <text evidence="1">The sequence shown here is derived from an EMBL/GenBank/DDBJ whole genome shotgun (WGS) entry which is preliminary data.</text>
</comment>
<organism evidence="1 2">
    <name type="scientific">Leptospira brenneri</name>
    <dbReference type="NCBI Taxonomy" id="2023182"/>
    <lineage>
        <taxon>Bacteria</taxon>
        <taxon>Pseudomonadati</taxon>
        <taxon>Spirochaetota</taxon>
        <taxon>Spirochaetia</taxon>
        <taxon>Leptospirales</taxon>
        <taxon>Leptospiraceae</taxon>
        <taxon>Leptospira</taxon>
    </lineage>
</organism>
<gene>
    <name evidence="1" type="ORF">EHQ30_11330</name>
</gene>
<keyword evidence="2" id="KW-1185">Reference proteome</keyword>
<dbReference type="AlphaFoldDB" id="A0A2M9XXZ8"/>
<protein>
    <submittedName>
        <fullName evidence="1">Periplasmic heavy metal sensor</fullName>
    </submittedName>
</protein>